<name>A0A5N6A6B3_9ACTN</name>
<dbReference type="Pfam" id="PF04542">
    <property type="entry name" value="Sigma70_r2"/>
    <property type="match status" value="1"/>
</dbReference>
<dbReference type="InterPro" id="IPR039425">
    <property type="entry name" value="RNA_pol_sigma-70-like"/>
</dbReference>
<evidence type="ECO:0000313" key="8">
    <source>
        <dbReference type="Proteomes" id="UP000314251"/>
    </source>
</evidence>
<comment type="similarity">
    <text evidence="1">Belongs to the sigma-70 factor family. ECF subfamily.</text>
</comment>
<proteinExistence type="inferred from homology"/>
<feature type="domain" description="RNA polymerase sigma-70 region 2" evidence="6">
    <location>
        <begin position="28"/>
        <end position="95"/>
    </location>
</feature>
<dbReference type="Gene3D" id="1.10.1740.10">
    <property type="match status" value="1"/>
</dbReference>
<dbReference type="PANTHER" id="PTHR43133">
    <property type="entry name" value="RNA POLYMERASE ECF-TYPE SIGMA FACTO"/>
    <property type="match status" value="1"/>
</dbReference>
<feature type="compositionally biased region" description="Basic and acidic residues" evidence="5">
    <location>
        <begin position="190"/>
        <end position="203"/>
    </location>
</feature>
<protein>
    <recommendedName>
        <fullName evidence="6">RNA polymerase sigma-70 region 2 domain-containing protein</fullName>
    </recommendedName>
</protein>
<sequence>MAHETPPHWDRNMRERLRRGEAAALAELYDRFASLAYGIAQRVLDDETATGQVTREVFATIWETPESFDPRQSTMRAWIAAQAHRLAVARLRERAAGPAVHEQVRAAATAARADYIVTAMPAPLREALELTRFQRQDYRQMARRLGIREDEARRRLRLGLQLLSSAAQYGAESAAPGGAPSPPGEGPARPGEEPARPREREAR</sequence>
<evidence type="ECO:0000256" key="2">
    <source>
        <dbReference type="ARBA" id="ARBA00023015"/>
    </source>
</evidence>
<dbReference type="GO" id="GO:0006352">
    <property type="term" value="P:DNA-templated transcription initiation"/>
    <property type="evidence" value="ECO:0007669"/>
    <property type="project" value="InterPro"/>
</dbReference>
<evidence type="ECO:0000313" key="7">
    <source>
        <dbReference type="EMBL" id="KAB8164211.1"/>
    </source>
</evidence>
<reference evidence="7" key="1">
    <citation type="submission" date="2019-10" db="EMBL/GenBank/DDBJ databases">
        <title>Nonomuraea sp. nov., isolated from Phyllanthus amarus.</title>
        <authorList>
            <person name="Klykleung N."/>
            <person name="Tanasupawat S."/>
        </authorList>
    </citation>
    <scope>NUCLEOTIDE SEQUENCE [LARGE SCALE GENOMIC DNA]</scope>
    <source>
        <strain evidence="7">3MP-10</strain>
    </source>
</reference>
<keyword evidence="2" id="KW-0805">Transcription regulation</keyword>
<evidence type="ECO:0000256" key="1">
    <source>
        <dbReference type="ARBA" id="ARBA00010641"/>
    </source>
</evidence>
<evidence type="ECO:0000256" key="4">
    <source>
        <dbReference type="ARBA" id="ARBA00023163"/>
    </source>
</evidence>
<dbReference type="Proteomes" id="UP000314251">
    <property type="component" value="Unassembled WGS sequence"/>
</dbReference>
<dbReference type="PANTHER" id="PTHR43133:SF62">
    <property type="entry name" value="RNA POLYMERASE SIGMA FACTOR SIGZ"/>
    <property type="match status" value="1"/>
</dbReference>
<keyword evidence="3" id="KW-0731">Sigma factor</keyword>
<dbReference type="GO" id="GO:0016987">
    <property type="term" value="F:sigma factor activity"/>
    <property type="evidence" value="ECO:0007669"/>
    <property type="project" value="UniProtKB-KW"/>
</dbReference>
<dbReference type="Gene3D" id="1.10.10.10">
    <property type="entry name" value="Winged helix-like DNA-binding domain superfamily/Winged helix DNA-binding domain"/>
    <property type="match status" value="1"/>
</dbReference>
<dbReference type="InterPro" id="IPR036388">
    <property type="entry name" value="WH-like_DNA-bd_sf"/>
</dbReference>
<dbReference type="OrthoDB" id="9784272at2"/>
<evidence type="ECO:0000259" key="6">
    <source>
        <dbReference type="Pfam" id="PF04542"/>
    </source>
</evidence>
<gene>
    <name evidence="7" type="ORF">FH607_016330</name>
</gene>
<keyword evidence="4" id="KW-0804">Transcription</keyword>
<dbReference type="InterPro" id="IPR013325">
    <property type="entry name" value="RNA_pol_sigma_r2"/>
</dbReference>
<evidence type="ECO:0000256" key="5">
    <source>
        <dbReference type="SAM" id="MobiDB-lite"/>
    </source>
</evidence>
<dbReference type="RefSeq" id="WP_139669159.1">
    <property type="nucleotide sequence ID" value="NZ_VDLY02000010.1"/>
</dbReference>
<comment type="caution">
    <text evidence="7">The sequence shown here is derived from an EMBL/GenBank/DDBJ whole genome shotgun (WGS) entry which is preliminary data.</text>
</comment>
<dbReference type="SUPFAM" id="SSF88946">
    <property type="entry name" value="Sigma2 domain of RNA polymerase sigma factors"/>
    <property type="match status" value="1"/>
</dbReference>
<dbReference type="EMBL" id="VDLY02000010">
    <property type="protein sequence ID" value="KAB8164211.1"/>
    <property type="molecule type" value="Genomic_DNA"/>
</dbReference>
<accession>A0A5N6A6B3</accession>
<feature type="region of interest" description="Disordered" evidence="5">
    <location>
        <begin position="169"/>
        <end position="203"/>
    </location>
</feature>
<dbReference type="InterPro" id="IPR013324">
    <property type="entry name" value="RNA_pol_sigma_r3/r4-like"/>
</dbReference>
<dbReference type="SUPFAM" id="SSF88659">
    <property type="entry name" value="Sigma3 and sigma4 domains of RNA polymerase sigma factors"/>
    <property type="match status" value="1"/>
</dbReference>
<dbReference type="AlphaFoldDB" id="A0A5N6A6B3"/>
<keyword evidence="8" id="KW-1185">Reference proteome</keyword>
<dbReference type="InterPro" id="IPR007627">
    <property type="entry name" value="RNA_pol_sigma70_r2"/>
</dbReference>
<organism evidence="7 8">
    <name type="scientific">Streptomyces mimosae</name>
    <dbReference type="NCBI Taxonomy" id="2586635"/>
    <lineage>
        <taxon>Bacteria</taxon>
        <taxon>Bacillati</taxon>
        <taxon>Actinomycetota</taxon>
        <taxon>Actinomycetes</taxon>
        <taxon>Kitasatosporales</taxon>
        <taxon>Streptomycetaceae</taxon>
        <taxon>Streptomyces</taxon>
    </lineage>
</organism>
<evidence type="ECO:0000256" key="3">
    <source>
        <dbReference type="ARBA" id="ARBA00023082"/>
    </source>
</evidence>